<keyword evidence="1" id="KW-0472">Membrane</keyword>
<dbReference type="Proteomes" id="UP000600565">
    <property type="component" value="Unassembled WGS sequence"/>
</dbReference>
<accession>A0ABR8XPG0</accession>
<evidence type="ECO:0000313" key="2">
    <source>
        <dbReference type="EMBL" id="MBD8033782.1"/>
    </source>
</evidence>
<keyword evidence="1" id="KW-1133">Transmembrane helix</keyword>
<proteinExistence type="predicted"/>
<organism evidence="2 3">
    <name type="scientific">Solibacillus merdavium</name>
    <dbReference type="NCBI Taxonomy" id="2762218"/>
    <lineage>
        <taxon>Bacteria</taxon>
        <taxon>Bacillati</taxon>
        <taxon>Bacillota</taxon>
        <taxon>Bacilli</taxon>
        <taxon>Bacillales</taxon>
        <taxon>Caryophanaceae</taxon>
        <taxon>Solibacillus</taxon>
    </lineage>
</organism>
<dbReference type="EMBL" id="JACSPW010000010">
    <property type="protein sequence ID" value="MBD8033782.1"/>
    <property type="molecule type" value="Genomic_DNA"/>
</dbReference>
<dbReference type="RefSeq" id="WP_191704303.1">
    <property type="nucleotide sequence ID" value="NZ_JACSPW010000010.1"/>
</dbReference>
<evidence type="ECO:0000256" key="1">
    <source>
        <dbReference type="SAM" id="Phobius"/>
    </source>
</evidence>
<feature type="transmembrane region" description="Helical" evidence="1">
    <location>
        <begin position="62"/>
        <end position="82"/>
    </location>
</feature>
<protein>
    <recommendedName>
        <fullName evidence="4">Aspartyl/asparaginyl-tRNA synthetase</fullName>
    </recommendedName>
</protein>
<keyword evidence="1" id="KW-0812">Transmembrane</keyword>
<sequence>MKKYEKAISLVLVAGASLSALFFIVKQNMEAAILSMTIMFTFTNFFRARTFKEKGHEKEAKWMRNMSTLFAVLTIVVLLVILNG</sequence>
<comment type="caution">
    <text evidence="2">The sequence shown here is derived from an EMBL/GenBank/DDBJ whole genome shotgun (WGS) entry which is preliminary data.</text>
</comment>
<keyword evidence="3" id="KW-1185">Reference proteome</keyword>
<feature type="transmembrane region" description="Helical" evidence="1">
    <location>
        <begin position="7"/>
        <end position="25"/>
    </location>
</feature>
<evidence type="ECO:0008006" key="4">
    <source>
        <dbReference type="Google" id="ProtNLM"/>
    </source>
</evidence>
<feature type="transmembrane region" description="Helical" evidence="1">
    <location>
        <begin position="31"/>
        <end position="50"/>
    </location>
</feature>
<gene>
    <name evidence="2" type="ORF">H9632_11950</name>
</gene>
<reference evidence="2 3" key="1">
    <citation type="submission" date="2020-08" db="EMBL/GenBank/DDBJ databases">
        <title>A Genomic Blueprint of the Chicken Gut Microbiome.</title>
        <authorList>
            <person name="Gilroy R."/>
            <person name="Ravi A."/>
            <person name="Getino M."/>
            <person name="Pursley I."/>
            <person name="Horton D.L."/>
            <person name="Alikhan N.-F."/>
            <person name="Baker D."/>
            <person name="Gharbi K."/>
            <person name="Hall N."/>
            <person name="Watson M."/>
            <person name="Adriaenssens E.M."/>
            <person name="Foster-Nyarko E."/>
            <person name="Jarju S."/>
            <person name="Secka A."/>
            <person name="Antonio M."/>
            <person name="Oren A."/>
            <person name="Chaudhuri R."/>
            <person name="La Ragione R.M."/>
            <person name="Hildebrand F."/>
            <person name="Pallen M.J."/>
        </authorList>
    </citation>
    <scope>NUCLEOTIDE SEQUENCE [LARGE SCALE GENOMIC DNA]</scope>
    <source>
        <strain evidence="2 3">Sa1YVA6</strain>
    </source>
</reference>
<evidence type="ECO:0000313" key="3">
    <source>
        <dbReference type="Proteomes" id="UP000600565"/>
    </source>
</evidence>
<name>A0ABR8XPG0_9BACL</name>